<evidence type="ECO:0000313" key="2">
    <source>
        <dbReference type="Proteomes" id="UP000825935"/>
    </source>
</evidence>
<protein>
    <submittedName>
        <fullName evidence="1">Uncharacterized protein</fullName>
    </submittedName>
</protein>
<gene>
    <name evidence="1" type="ORF">KP509_19G056800</name>
</gene>
<dbReference type="Proteomes" id="UP000825935">
    <property type="component" value="Chromosome 19"/>
</dbReference>
<keyword evidence="2" id="KW-1185">Reference proteome</keyword>
<reference evidence="1" key="1">
    <citation type="submission" date="2021-08" db="EMBL/GenBank/DDBJ databases">
        <title>WGS assembly of Ceratopteris richardii.</title>
        <authorList>
            <person name="Marchant D.B."/>
            <person name="Chen G."/>
            <person name="Jenkins J."/>
            <person name="Shu S."/>
            <person name="Leebens-Mack J."/>
            <person name="Grimwood J."/>
            <person name="Schmutz J."/>
            <person name="Soltis P."/>
            <person name="Soltis D."/>
            <person name="Chen Z.-H."/>
        </authorList>
    </citation>
    <scope>NUCLEOTIDE SEQUENCE</scope>
    <source>
        <strain evidence="1">Whitten #5841</strain>
        <tissue evidence="1">Leaf</tissue>
    </source>
</reference>
<dbReference type="EMBL" id="CM035424">
    <property type="protein sequence ID" value="KAH7352658.1"/>
    <property type="molecule type" value="Genomic_DNA"/>
</dbReference>
<proteinExistence type="predicted"/>
<comment type="caution">
    <text evidence="1">The sequence shown here is derived from an EMBL/GenBank/DDBJ whole genome shotgun (WGS) entry which is preliminary data.</text>
</comment>
<name>A0A8T2SPS2_CERRI</name>
<dbReference type="AlphaFoldDB" id="A0A8T2SPS2"/>
<sequence>MQHLYTQLLDSSLLSLQNPPDLCPHARTFFTMEMVKEAIDRMTRKVYDHERLVAEHLILAKDTRAELLAMIFRCSTCEGLGHSIVWLYESILNHQLRSLAEGAGL</sequence>
<evidence type="ECO:0000313" key="1">
    <source>
        <dbReference type="EMBL" id="KAH7352658.1"/>
    </source>
</evidence>
<accession>A0A8T2SPS2</accession>
<organism evidence="1 2">
    <name type="scientific">Ceratopteris richardii</name>
    <name type="common">Triangle waterfern</name>
    <dbReference type="NCBI Taxonomy" id="49495"/>
    <lineage>
        <taxon>Eukaryota</taxon>
        <taxon>Viridiplantae</taxon>
        <taxon>Streptophyta</taxon>
        <taxon>Embryophyta</taxon>
        <taxon>Tracheophyta</taxon>
        <taxon>Polypodiopsida</taxon>
        <taxon>Polypodiidae</taxon>
        <taxon>Polypodiales</taxon>
        <taxon>Pteridineae</taxon>
        <taxon>Pteridaceae</taxon>
        <taxon>Parkerioideae</taxon>
        <taxon>Ceratopteris</taxon>
    </lineage>
</organism>